<dbReference type="EMBL" id="BKCJ011246161">
    <property type="protein sequence ID" value="GFD09535.1"/>
    <property type="molecule type" value="Genomic_DNA"/>
</dbReference>
<sequence>MNDPLLISDFFPQGSRLLLTGGGRAFVEQLGVEAIKRATLAILSGDNIRTQTEPLTRRRIAMVSAAMVQLFAQGWQQFPDFKDELSQLAIAQLKAKRAGKTGKWIGQWLLGLTDKQYQNVLRGNSENLTQYVVAFEQTMREAASRCYLDFGAVPLGAFQLPGEQEISLDWLDILQML</sequence>
<comment type="caution">
    <text evidence="1">The sequence shown here is derived from an EMBL/GenBank/DDBJ whole genome shotgun (WGS) entry which is preliminary data.</text>
</comment>
<organism evidence="1">
    <name type="scientific">Tanacetum cinerariifolium</name>
    <name type="common">Dalmatian daisy</name>
    <name type="synonym">Chrysanthemum cinerariifolium</name>
    <dbReference type="NCBI Taxonomy" id="118510"/>
    <lineage>
        <taxon>Eukaryota</taxon>
        <taxon>Viridiplantae</taxon>
        <taxon>Streptophyta</taxon>
        <taxon>Embryophyta</taxon>
        <taxon>Tracheophyta</taxon>
        <taxon>Spermatophyta</taxon>
        <taxon>Magnoliopsida</taxon>
        <taxon>eudicotyledons</taxon>
        <taxon>Gunneridae</taxon>
        <taxon>Pentapetalae</taxon>
        <taxon>asterids</taxon>
        <taxon>campanulids</taxon>
        <taxon>Asterales</taxon>
        <taxon>Asteraceae</taxon>
        <taxon>Asteroideae</taxon>
        <taxon>Anthemideae</taxon>
        <taxon>Anthemidinae</taxon>
        <taxon>Tanacetum</taxon>
    </lineage>
</organism>
<dbReference type="AlphaFoldDB" id="A0A699TG56"/>
<accession>A0A699TG56</accession>
<feature type="non-terminal residue" evidence="1">
    <location>
        <position position="177"/>
    </location>
</feature>
<proteinExistence type="predicted"/>
<evidence type="ECO:0000313" key="1">
    <source>
        <dbReference type="EMBL" id="GFD09535.1"/>
    </source>
</evidence>
<protein>
    <submittedName>
        <fullName evidence="1">Uncharacterized protein</fullName>
    </submittedName>
</protein>
<reference evidence="1" key="1">
    <citation type="journal article" date="2019" name="Sci. Rep.">
        <title>Draft genome of Tanacetum cinerariifolium, the natural source of mosquito coil.</title>
        <authorList>
            <person name="Yamashiro T."/>
            <person name="Shiraishi A."/>
            <person name="Satake H."/>
            <person name="Nakayama K."/>
        </authorList>
    </citation>
    <scope>NUCLEOTIDE SEQUENCE</scope>
</reference>
<name>A0A699TG56_TANCI</name>
<gene>
    <name evidence="1" type="ORF">Tci_881504</name>
</gene>